<keyword evidence="1" id="KW-1133">Transmembrane helix</keyword>
<name>A0AAF0AVN5_9SCHI</name>
<feature type="transmembrane region" description="Helical" evidence="1">
    <location>
        <begin position="104"/>
        <end position="125"/>
    </location>
</feature>
<protein>
    <submittedName>
        <fullName evidence="2">ER membrane protein</fullName>
    </submittedName>
</protein>
<evidence type="ECO:0000256" key="1">
    <source>
        <dbReference type="SAM" id="Phobius"/>
    </source>
</evidence>
<dbReference type="Proteomes" id="UP001212411">
    <property type="component" value="Chromosome 1"/>
</dbReference>
<accession>A0AAF0AVN5</accession>
<organism evidence="2 3">
    <name type="scientific">Schizosaccharomyces osmophilus</name>
    <dbReference type="NCBI Taxonomy" id="2545709"/>
    <lineage>
        <taxon>Eukaryota</taxon>
        <taxon>Fungi</taxon>
        <taxon>Dikarya</taxon>
        <taxon>Ascomycota</taxon>
        <taxon>Taphrinomycotina</taxon>
        <taxon>Schizosaccharomycetes</taxon>
        <taxon>Schizosaccharomycetales</taxon>
        <taxon>Schizosaccharomycetaceae</taxon>
        <taxon>Schizosaccharomyces</taxon>
    </lineage>
</organism>
<dbReference type="EMBL" id="CP115611">
    <property type="protein sequence ID" value="WBW72692.1"/>
    <property type="molecule type" value="Genomic_DNA"/>
</dbReference>
<feature type="transmembrane region" description="Helical" evidence="1">
    <location>
        <begin position="131"/>
        <end position="149"/>
    </location>
</feature>
<dbReference type="KEGG" id="som:SOMG_02164"/>
<dbReference type="RefSeq" id="XP_056036935.1">
    <property type="nucleotide sequence ID" value="XM_056180956.1"/>
</dbReference>
<dbReference type="AlphaFoldDB" id="A0AAF0AVN5"/>
<evidence type="ECO:0000313" key="3">
    <source>
        <dbReference type="Proteomes" id="UP001212411"/>
    </source>
</evidence>
<proteinExistence type="predicted"/>
<sequence length="172" mass="19666">MENLRKRIITYTGSKETYDEEDATPLSQQEQEAFIEHLRLTNTRDNRMFSILFSFLFLVLAVPVLLYPESFFYKLVEVLVLGSSAFVMYFLPTDYILGSPAIPFQWKVLLSSNIALPAAVFLFTIHKQSSILGALFSMRFLALAVSVFTELTRYSMYSAALGVEKLDNMRFA</sequence>
<keyword evidence="3" id="KW-1185">Reference proteome</keyword>
<evidence type="ECO:0000313" key="2">
    <source>
        <dbReference type="EMBL" id="WBW72692.1"/>
    </source>
</evidence>
<keyword evidence="1" id="KW-0812">Transmembrane</keyword>
<keyword evidence="1" id="KW-0472">Membrane</keyword>
<reference evidence="2 3" key="1">
    <citation type="journal article" date="2023" name="G3 (Bethesda)">
        <title>A high-quality reference genome for the fission yeast Schizosaccharomyces osmophilus.</title>
        <authorList>
            <person name="Jia G.S."/>
            <person name="Zhang W.C."/>
            <person name="Liang Y."/>
            <person name="Liu X.H."/>
            <person name="Rhind N."/>
            <person name="Pidoux A."/>
            <person name="Brysch-Herzberg M."/>
            <person name="Du L.L."/>
        </authorList>
    </citation>
    <scope>NUCLEOTIDE SEQUENCE [LARGE SCALE GENOMIC DNA]</scope>
    <source>
        <strain evidence="2 3">CBS 15793</strain>
    </source>
</reference>
<dbReference type="GeneID" id="80875645"/>
<gene>
    <name evidence="2" type="ORF">SOMG_02164</name>
</gene>
<feature type="transmembrane region" description="Helical" evidence="1">
    <location>
        <begin position="48"/>
        <end position="66"/>
    </location>
</feature>